<accession>A0A9X4XIG8</accession>
<dbReference type="InterPro" id="IPR038501">
    <property type="entry name" value="Spore_GerAC_C_sf"/>
</dbReference>
<dbReference type="NCBIfam" id="TIGR02887">
    <property type="entry name" value="spore_ger_x_C"/>
    <property type="match status" value="1"/>
</dbReference>
<dbReference type="OrthoDB" id="9816067at2"/>
<keyword evidence="3" id="KW-0309">Germination</keyword>
<comment type="subcellular location">
    <subcellularLocation>
        <location evidence="1">Membrane</location>
        <topology evidence="1">Lipid-anchor</topology>
    </subcellularLocation>
</comment>
<organism evidence="11 12">
    <name type="scientific">Turicibacter sanguinis</name>
    <dbReference type="NCBI Taxonomy" id="154288"/>
    <lineage>
        <taxon>Bacteria</taxon>
        <taxon>Bacillati</taxon>
        <taxon>Bacillota</taxon>
        <taxon>Erysipelotrichia</taxon>
        <taxon>Erysipelotrichales</taxon>
        <taxon>Turicibacteraceae</taxon>
        <taxon>Turicibacter</taxon>
    </lineage>
</organism>
<dbReference type="Gene3D" id="3.30.300.210">
    <property type="entry name" value="Nutrient germinant receptor protein C, domain 3"/>
    <property type="match status" value="1"/>
</dbReference>
<dbReference type="AlphaFoldDB" id="A0A9X4XIG8"/>
<dbReference type="Pfam" id="PF05504">
    <property type="entry name" value="Spore_GerAC"/>
    <property type="match status" value="1"/>
</dbReference>
<name>A0A9X4XIG8_9FIRM</name>
<comment type="similarity">
    <text evidence="2">Belongs to the GerABKC lipoprotein family.</text>
</comment>
<evidence type="ECO:0000256" key="4">
    <source>
        <dbReference type="ARBA" id="ARBA00022729"/>
    </source>
</evidence>
<dbReference type="PANTHER" id="PTHR35789">
    <property type="entry name" value="SPORE GERMINATION PROTEIN B3"/>
    <property type="match status" value="1"/>
</dbReference>
<comment type="caution">
    <text evidence="11">The sequence shown here is derived from an EMBL/GenBank/DDBJ whole genome shotgun (WGS) entry which is preliminary data.</text>
</comment>
<keyword evidence="5" id="KW-0472">Membrane</keyword>
<proteinExistence type="inferred from homology"/>
<keyword evidence="7" id="KW-0449">Lipoprotein</keyword>
<dbReference type="Pfam" id="PF25198">
    <property type="entry name" value="Spore_GerAC_N"/>
    <property type="match status" value="1"/>
</dbReference>
<evidence type="ECO:0000256" key="7">
    <source>
        <dbReference type="ARBA" id="ARBA00023288"/>
    </source>
</evidence>
<dbReference type="GO" id="GO:0009847">
    <property type="term" value="P:spore germination"/>
    <property type="evidence" value="ECO:0007669"/>
    <property type="project" value="InterPro"/>
</dbReference>
<dbReference type="PANTHER" id="PTHR35789:SF1">
    <property type="entry name" value="SPORE GERMINATION PROTEIN B3"/>
    <property type="match status" value="1"/>
</dbReference>
<feature type="domain" description="Spore germination GerAC-like C-terminal" evidence="9">
    <location>
        <begin position="220"/>
        <end position="379"/>
    </location>
</feature>
<evidence type="ECO:0000259" key="9">
    <source>
        <dbReference type="Pfam" id="PF05504"/>
    </source>
</evidence>
<keyword evidence="6" id="KW-0564">Palmitate</keyword>
<dbReference type="Proteomes" id="UP000487649">
    <property type="component" value="Unassembled WGS sequence"/>
</dbReference>
<evidence type="ECO:0000313" key="12">
    <source>
        <dbReference type="Proteomes" id="UP000487649"/>
    </source>
</evidence>
<evidence type="ECO:0000256" key="3">
    <source>
        <dbReference type="ARBA" id="ARBA00022544"/>
    </source>
</evidence>
<evidence type="ECO:0000256" key="5">
    <source>
        <dbReference type="ARBA" id="ARBA00023136"/>
    </source>
</evidence>
<evidence type="ECO:0000256" key="6">
    <source>
        <dbReference type="ARBA" id="ARBA00023139"/>
    </source>
</evidence>
<gene>
    <name evidence="11" type="ORF">GMA92_10035</name>
</gene>
<feature type="domain" description="Spore germination protein N-terminal" evidence="10">
    <location>
        <begin position="21"/>
        <end position="191"/>
    </location>
</feature>
<evidence type="ECO:0000256" key="2">
    <source>
        <dbReference type="ARBA" id="ARBA00007886"/>
    </source>
</evidence>
<evidence type="ECO:0000256" key="8">
    <source>
        <dbReference type="SAM" id="SignalP"/>
    </source>
</evidence>
<dbReference type="InterPro" id="IPR008844">
    <property type="entry name" value="Spore_GerAC-like"/>
</dbReference>
<evidence type="ECO:0000259" key="10">
    <source>
        <dbReference type="Pfam" id="PF25198"/>
    </source>
</evidence>
<dbReference type="InterPro" id="IPR046953">
    <property type="entry name" value="Spore_GerAC-like_C"/>
</dbReference>
<reference evidence="11 12" key="1">
    <citation type="journal article" date="2019" name="Nat. Med.">
        <title>A library of human gut bacterial isolates paired with longitudinal multiomics data enables mechanistic microbiome research.</title>
        <authorList>
            <person name="Poyet M."/>
            <person name="Groussin M."/>
            <person name="Gibbons S.M."/>
            <person name="Avila-Pacheco J."/>
            <person name="Jiang X."/>
            <person name="Kearney S.M."/>
            <person name="Perrotta A.R."/>
            <person name="Berdy B."/>
            <person name="Zhao S."/>
            <person name="Lieberman T.D."/>
            <person name="Swanson P.K."/>
            <person name="Smith M."/>
            <person name="Roesemann S."/>
            <person name="Alexander J.E."/>
            <person name="Rich S.A."/>
            <person name="Livny J."/>
            <person name="Vlamakis H."/>
            <person name="Clish C."/>
            <person name="Bullock K."/>
            <person name="Deik A."/>
            <person name="Scott J."/>
            <person name="Pierce K.A."/>
            <person name="Xavier R.J."/>
            <person name="Alm E.J."/>
        </authorList>
    </citation>
    <scope>NUCLEOTIDE SEQUENCE [LARGE SCALE GENOMIC DNA]</scope>
    <source>
        <strain evidence="11 12">BIOML-A198</strain>
    </source>
</reference>
<feature type="signal peptide" evidence="8">
    <location>
        <begin position="1"/>
        <end position="20"/>
    </location>
</feature>
<dbReference type="RefSeq" id="WP_006783451.1">
    <property type="nucleotide sequence ID" value="NZ_CABJBH010000029.1"/>
</dbReference>
<sequence length="387" mass="43129">MKRLFILVMMCFCLTGCAHKIEMSNIGLVAGLGIDKTSTGYLMTAQVVNPTSIAGNHQNTLPIVTIQAEGSTIFESYRRLSNLTSKVLYLPHLSVIVIDENIAKDGINDVLDAALRNVKIRPNISLVVAKETMAATVLSTLAPNETIPINQLNSLTNMCHVCTGRQVSYNLYDAINMVNARGVELVLNSVEIKSNDPSAGENVDNILEVNSPSQFEVNYLAAFKQDKFVGYLNSHEAEFYNVLMDNAERYVVNAVVDDYNITFEARGTKTDIKPNMDENKVSVKCEVSGYIMENQYPIDLSKPENLTTVETYIAQAMKENLIQVITKTQTEFKSDIIGVGSKIYMKDPKKWHELQGYWSDIYPTLTFDVEVEANIISVGDIQNLQQK</sequence>
<protein>
    <submittedName>
        <fullName evidence="11">Ger(X)C family spore germination protein</fullName>
    </submittedName>
</protein>
<evidence type="ECO:0000256" key="1">
    <source>
        <dbReference type="ARBA" id="ARBA00004635"/>
    </source>
</evidence>
<feature type="chain" id="PRO_5040742285" evidence="8">
    <location>
        <begin position="21"/>
        <end position="387"/>
    </location>
</feature>
<dbReference type="GeneID" id="60057565"/>
<dbReference type="EMBL" id="WMQE01000022">
    <property type="protein sequence ID" value="MTK21757.1"/>
    <property type="molecule type" value="Genomic_DNA"/>
</dbReference>
<dbReference type="InterPro" id="IPR057336">
    <property type="entry name" value="GerAC_N"/>
</dbReference>
<keyword evidence="4 8" id="KW-0732">Signal</keyword>
<dbReference type="GO" id="GO:0016020">
    <property type="term" value="C:membrane"/>
    <property type="evidence" value="ECO:0007669"/>
    <property type="project" value="UniProtKB-SubCell"/>
</dbReference>
<evidence type="ECO:0000313" key="11">
    <source>
        <dbReference type="EMBL" id="MTK21757.1"/>
    </source>
</evidence>